<dbReference type="Proteomes" id="UP001501523">
    <property type="component" value="Unassembled WGS sequence"/>
</dbReference>
<dbReference type="InterPro" id="IPR018060">
    <property type="entry name" value="HTH_AraC"/>
</dbReference>
<accession>A0ABN1IUK6</accession>
<dbReference type="Pfam" id="PF12833">
    <property type="entry name" value="HTH_18"/>
    <property type="match status" value="1"/>
</dbReference>
<organism evidence="5 6">
    <name type="scientific">Dokdonella soli</name>
    <dbReference type="NCBI Taxonomy" id="529810"/>
    <lineage>
        <taxon>Bacteria</taxon>
        <taxon>Pseudomonadati</taxon>
        <taxon>Pseudomonadota</taxon>
        <taxon>Gammaproteobacteria</taxon>
        <taxon>Lysobacterales</taxon>
        <taxon>Rhodanobacteraceae</taxon>
        <taxon>Dokdonella</taxon>
    </lineage>
</organism>
<keyword evidence="6" id="KW-1185">Reference proteome</keyword>
<dbReference type="InterPro" id="IPR050204">
    <property type="entry name" value="AraC_XylS_family_regulators"/>
</dbReference>
<evidence type="ECO:0000259" key="4">
    <source>
        <dbReference type="PROSITE" id="PS01124"/>
    </source>
</evidence>
<reference evidence="5 6" key="1">
    <citation type="journal article" date="2019" name="Int. J. Syst. Evol. Microbiol.">
        <title>The Global Catalogue of Microorganisms (GCM) 10K type strain sequencing project: providing services to taxonomists for standard genome sequencing and annotation.</title>
        <authorList>
            <consortium name="The Broad Institute Genomics Platform"/>
            <consortium name="The Broad Institute Genome Sequencing Center for Infectious Disease"/>
            <person name="Wu L."/>
            <person name="Ma J."/>
        </authorList>
    </citation>
    <scope>NUCLEOTIDE SEQUENCE [LARGE SCALE GENOMIC DNA]</scope>
    <source>
        <strain evidence="5 6">JCM 15421</strain>
    </source>
</reference>
<evidence type="ECO:0000256" key="3">
    <source>
        <dbReference type="ARBA" id="ARBA00023163"/>
    </source>
</evidence>
<dbReference type="EMBL" id="BAAAEU010000024">
    <property type="protein sequence ID" value="GAA0721654.1"/>
    <property type="molecule type" value="Genomic_DNA"/>
</dbReference>
<evidence type="ECO:0000313" key="6">
    <source>
        <dbReference type="Proteomes" id="UP001501523"/>
    </source>
</evidence>
<dbReference type="RefSeq" id="WP_343792972.1">
    <property type="nucleotide sequence ID" value="NZ_BAAAEU010000024.1"/>
</dbReference>
<dbReference type="InterPro" id="IPR014710">
    <property type="entry name" value="RmlC-like_jellyroll"/>
</dbReference>
<dbReference type="InterPro" id="IPR009057">
    <property type="entry name" value="Homeodomain-like_sf"/>
</dbReference>
<gene>
    <name evidence="5" type="ORF">GCM10009105_32180</name>
</gene>
<proteinExistence type="predicted"/>
<sequence>MSQPPDPSLPTAPRQRIDAAGLRVVDTIHAGATELDRHEHAEPYVCVVLDGSYEQRSTALFECAPGSVVLHPGGHAHANRFHDTGARCVNIQASGDWLADGSFARLVADYRHLRLQAGAVPIARLARALDQADAAAPLAIAAAALDLLASLMRVPTPRAPLRWIDRVIEALEADLARTPSLAELGTLANVHPAHLARAFRQARGETIGDYLRRRRLEQADRALTAGDEALGAIALAAGFYDQSHFTRAFRHRFGQTPLQRRRTVQLGS</sequence>
<dbReference type="SUPFAM" id="SSF51215">
    <property type="entry name" value="Regulatory protein AraC"/>
    <property type="match status" value="1"/>
</dbReference>
<dbReference type="PANTHER" id="PTHR46796">
    <property type="entry name" value="HTH-TYPE TRANSCRIPTIONAL ACTIVATOR RHAS-RELATED"/>
    <property type="match status" value="1"/>
</dbReference>
<evidence type="ECO:0000256" key="1">
    <source>
        <dbReference type="ARBA" id="ARBA00023015"/>
    </source>
</evidence>
<keyword evidence="3" id="KW-0804">Transcription</keyword>
<dbReference type="Gene3D" id="1.10.10.60">
    <property type="entry name" value="Homeodomain-like"/>
    <property type="match status" value="1"/>
</dbReference>
<dbReference type="InterPro" id="IPR037923">
    <property type="entry name" value="HTH-like"/>
</dbReference>
<evidence type="ECO:0000256" key="2">
    <source>
        <dbReference type="ARBA" id="ARBA00023125"/>
    </source>
</evidence>
<keyword evidence="2" id="KW-0238">DNA-binding</keyword>
<dbReference type="SMART" id="SM00342">
    <property type="entry name" value="HTH_ARAC"/>
    <property type="match status" value="1"/>
</dbReference>
<evidence type="ECO:0000313" key="5">
    <source>
        <dbReference type="EMBL" id="GAA0721654.1"/>
    </source>
</evidence>
<dbReference type="Gene3D" id="2.60.120.10">
    <property type="entry name" value="Jelly Rolls"/>
    <property type="match status" value="1"/>
</dbReference>
<dbReference type="SUPFAM" id="SSF46689">
    <property type="entry name" value="Homeodomain-like"/>
    <property type="match status" value="2"/>
</dbReference>
<feature type="domain" description="HTH araC/xylS-type" evidence="4">
    <location>
        <begin position="165"/>
        <end position="263"/>
    </location>
</feature>
<dbReference type="PROSITE" id="PS01124">
    <property type="entry name" value="HTH_ARAC_FAMILY_2"/>
    <property type="match status" value="1"/>
</dbReference>
<protein>
    <recommendedName>
        <fullName evidence="4">HTH araC/xylS-type domain-containing protein</fullName>
    </recommendedName>
</protein>
<comment type="caution">
    <text evidence="5">The sequence shown here is derived from an EMBL/GenBank/DDBJ whole genome shotgun (WGS) entry which is preliminary data.</text>
</comment>
<keyword evidence="1" id="KW-0805">Transcription regulation</keyword>
<name>A0ABN1IUK6_9GAMM</name>